<dbReference type="GO" id="GO:0016117">
    <property type="term" value="P:carotenoid biosynthetic process"/>
    <property type="evidence" value="ECO:0007669"/>
    <property type="project" value="UniProtKB-KW"/>
</dbReference>
<dbReference type="GO" id="GO:0016627">
    <property type="term" value="F:oxidoreductase activity, acting on the CH-CH group of donors"/>
    <property type="evidence" value="ECO:0007669"/>
    <property type="project" value="UniProtKB-ARBA"/>
</dbReference>
<evidence type="ECO:0000256" key="4">
    <source>
        <dbReference type="ARBA" id="ARBA00023002"/>
    </source>
</evidence>
<dbReference type="PROSITE" id="PS00982">
    <property type="entry name" value="PHYTOENE_DH"/>
    <property type="match status" value="1"/>
</dbReference>
<dbReference type="EC" id="1.3.99.31" evidence="8"/>
<feature type="region of interest" description="Disordered" evidence="6">
    <location>
        <begin position="1"/>
        <end position="24"/>
    </location>
</feature>
<evidence type="ECO:0000259" key="7">
    <source>
        <dbReference type="Pfam" id="PF01593"/>
    </source>
</evidence>
<dbReference type="EC" id="1.3.99.28" evidence="8"/>
<feature type="domain" description="Amine oxidase" evidence="7">
    <location>
        <begin position="471"/>
        <end position="535"/>
    </location>
</feature>
<proteinExistence type="inferred from homology"/>
<feature type="domain" description="Amine oxidase" evidence="7">
    <location>
        <begin position="36"/>
        <end position="359"/>
    </location>
</feature>
<dbReference type="NCBIfam" id="TIGR02734">
    <property type="entry name" value="crtI_fam"/>
    <property type="match status" value="1"/>
</dbReference>
<evidence type="ECO:0000313" key="8">
    <source>
        <dbReference type="EMBL" id="MBB3038890.1"/>
    </source>
</evidence>
<gene>
    <name evidence="8" type="ORF">FHU29_003359</name>
</gene>
<sequence>MSAYSPGAGAAVGKPGNNRATVPGRSDHVVVVGAGLSGLAAALHLRGSGREVTLLEKSSHPGGRVGFYAGSHDGDTFRIDSGATVLTMPDLIDEALAAVGATRRSTTPQLHIRRLDPAYHARFADGTAINVHSDPDQMEEEVRRTCGPDEASRYRDLRAWLQSVFETEFDRFIASNFDSPLDLVNSPAALREISQLVAMGGFGRLGRQVSKRLKDARLQRIFTFQALYAGMPPAKALGVYGAIAHMDTSLGVYFPEGGMHSITSAMADAFVHAGGRIHYNADVTALESSGPRITAARCTDGQRFTADAFVLTADLPIVDGLLSSTPARPARRRTRWSPSAFIMHGTVPKSTASLWPAQGHHIIDFGGEWDRTFQELTGRKGRGHLMTDPSLLITRPSLTDTGMLLGDPDEPSELLSVLAPCPNLDSAPLDWERVTPAYQEELLITLEERGYKGISGSDGSGFTVSHVDSPATWQAQGMAAGTPFSAAHNFPQTGPFRRRNLVKGVQNAVLAGCGTTPGVGVPTCLISGKLAASRITG</sequence>
<evidence type="ECO:0000256" key="5">
    <source>
        <dbReference type="RuleBase" id="RU362075"/>
    </source>
</evidence>
<dbReference type="EMBL" id="JACHWS010000003">
    <property type="protein sequence ID" value="MBB3038890.1"/>
    <property type="molecule type" value="Genomic_DNA"/>
</dbReference>
<comment type="similarity">
    <text evidence="2 5">Belongs to the carotenoid/retinoid oxidoreductase family.</text>
</comment>
<dbReference type="InterPro" id="IPR014105">
    <property type="entry name" value="Carotenoid/retinoid_OxRdtase"/>
</dbReference>
<dbReference type="EC" id="1.3.99.26" evidence="8"/>
<dbReference type="PANTHER" id="PTHR43734:SF1">
    <property type="entry name" value="PHYTOENE DESATURASE"/>
    <property type="match status" value="1"/>
</dbReference>
<dbReference type="InterPro" id="IPR036188">
    <property type="entry name" value="FAD/NAD-bd_sf"/>
</dbReference>
<evidence type="ECO:0000256" key="2">
    <source>
        <dbReference type="ARBA" id="ARBA00006046"/>
    </source>
</evidence>
<reference evidence="8 9" key="1">
    <citation type="submission" date="2020-08" db="EMBL/GenBank/DDBJ databases">
        <title>Sequencing the genomes of 1000 actinobacteria strains.</title>
        <authorList>
            <person name="Klenk H.-P."/>
        </authorList>
    </citation>
    <scope>NUCLEOTIDE SEQUENCE [LARGE SCALE GENOMIC DNA]</scope>
    <source>
        <strain evidence="8 9">DSM 45258</strain>
    </source>
</reference>
<dbReference type="Proteomes" id="UP000567922">
    <property type="component" value="Unassembled WGS sequence"/>
</dbReference>
<comment type="pathway">
    <text evidence="1 5">Carotenoid biosynthesis.</text>
</comment>
<dbReference type="RefSeq" id="WP_064439198.1">
    <property type="nucleotide sequence ID" value="NZ_BDDI01000004.1"/>
</dbReference>
<dbReference type="Pfam" id="PF01593">
    <property type="entry name" value="Amino_oxidase"/>
    <property type="match status" value="2"/>
</dbReference>
<protein>
    <submittedName>
        <fullName evidence="8">Phytoene desaturase</fullName>
        <ecNumber evidence="8">1.3.99.26</ecNumber>
        <ecNumber evidence="8">1.3.99.28</ecNumber>
        <ecNumber evidence="8">1.3.99.29</ecNumber>
        <ecNumber evidence="8">1.3.99.31</ecNumber>
    </submittedName>
</protein>
<dbReference type="PANTHER" id="PTHR43734">
    <property type="entry name" value="PHYTOENE DESATURASE"/>
    <property type="match status" value="1"/>
</dbReference>
<keyword evidence="3 5" id="KW-0125">Carotenoid biosynthesis</keyword>
<dbReference type="Gene3D" id="3.50.50.60">
    <property type="entry name" value="FAD/NAD(P)-binding domain"/>
    <property type="match status" value="2"/>
</dbReference>
<dbReference type="InterPro" id="IPR002937">
    <property type="entry name" value="Amino_oxidase"/>
</dbReference>
<dbReference type="EC" id="1.3.99.29" evidence="8"/>
<evidence type="ECO:0000256" key="3">
    <source>
        <dbReference type="ARBA" id="ARBA00022746"/>
    </source>
</evidence>
<name>A0A839RQT0_9ACTN</name>
<dbReference type="AlphaFoldDB" id="A0A839RQT0"/>
<comment type="caution">
    <text evidence="8">The sequence shown here is derived from an EMBL/GenBank/DDBJ whole genome shotgun (WGS) entry which is preliminary data.</text>
</comment>
<evidence type="ECO:0000256" key="6">
    <source>
        <dbReference type="SAM" id="MobiDB-lite"/>
    </source>
</evidence>
<organism evidence="8 9">
    <name type="scientific">Hoyosella altamirensis</name>
    <dbReference type="NCBI Taxonomy" id="616997"/>
    <lineage>
        <taxon>Bacteria</taxon>
        <taxon>Bacillati</taxon>
        <taxon>Actinomycetota</taxon>
        <taxon>Actinomycetes</taxon>
        <taxon>Mycobacteriales</taxon>
        <taxon>Hoyosellaceae</taxon>
        <taxon>Hoyosella</taxon>
    </lineage>
</organism>
<evidence type="ECO:0000313" key="9">
    <source>
        <dbReference type="Proteomes" id="UP000567922"/>
    </source>
</evidence>
<evidence type="ECO:0000256" key="1">
    <source>
        <dbReference type="ARBA" id="ARBA00004829"/>
    </source>
</evidence>
<keyword evidence="9" id="KW-1185">Reference proteome</keyword>
<keyword evidence="4 5" id="KW-0560">Oxidoreductase</keyword>
<dbReference type="InterPro" id="IPR008150">
    <property type="entry name" value="Phytoene_DH_bac_CS"/>
</dbReference>
<dbReference type="SUPFAM" id="SSF51905">
    <property type="entry name" value="FAD/NAD(P)-binding domain"/>
    <property type="match status" value="1"/>
</dbReference>
<accession>A0A839RQT0</accession>